<gene>
    <name evidence="2" type="ORF">D6D85_04065</name>
</gene>
<dbReference type="Pfam" id="PF18929">
    <property type="entry name" value="DUF5678"/>
    <property type="match status" value="1"/>
</dbReference>
<sequence length="77" mass="9145">MSETLFEEHERNSEWFKKNYQHLVEKYDGMFVAIHKQEIIAFDEDPGKLRGKILARGLNPMTVMVEYVSKKPLEFIL</sequence>
<dbReference type="Proteomes" id="UP000277582">
    <property type="component" value="Unassembled WGS sequence"/>
</dbReference>
<reference evidence="2 3" key="1">
    <citation type="submission" date="2018-10" db="EMBL/GenBank/DDBJ databases">
        <title>Co-occurring genomic capacity for anaerobic methane metabolism and dissimilatory sulfite reduction discovered in the Korarchaeota.</title>
        <authorList>
            <person name="Mckay L.J."/>
            <person name="Dlakic M."/>
            <person name="Fields M.W."/>
            <person name="Delmont T.O."/>
            <person name="Eren A.M."/>
            <person name="Jay Z.J."/>
            <person name="Klingelsmith K.B."/>
            <person name="Rusch D.B."/>
            <person name="Inskeep W.P."/>
        </authorList>
    </citation>
    <scope>NUCLEOTIDE SEQUENCE [LARGE SCALE GENOMIC DNA]</scope>
    <source>
        <strain evidence="2 3">MDKW</strain>
    </source>
</reference>
<proteinExistence type="predicted"/>
<dbReference type="RefSeq" id="WP_125670761.1">
    <property type="nucleotide sequence ID" value="NZ_RCOS01000061.1"/>
</dbReference>
<name>A0A429GRS8_9CREN</name>
<feature type="domain" description="DUF5678" evidence="1">
    <location>
        <begin position="23"/>
        <end position="71"/>
    </location>
</feature>
<evidence type="ECO:0000259" key="1">
    <source>
        <dbReference type="Pfam" id="PF18929"/>
    </source>
</evidence>
<evidence type="ECO:0000313" key="2">
    <source>
        <dbReference type="EMBL" id="RSN76459.1"/>
    </source>
</evidence>
<protein>
    <recommendedName>
        <fullName evidence="1">DUF5678 domain-containing protein</fullName>
    </recommendedName>
</protein>
<dbReference type="EMBL" id="RCOS01000061">
    <property type="protein sequence ID" value="RSN76459.1"/>
    <property type="molecule type" value="Genomic_DNA"/>
</dbReference>
<dbReference type="InterPro" id="IPR043734">
    <property type="entry name" value="DUF5678"/>
</dbReference>
<dbReference type="OrthoDB" id="383081at2157"/>
<comment type="caution">
    <text evidence="2">The sequence shown here is derived from an EMBL/GenBank/DDBJ whole genome shotgun (WGS) entry which is preliminary data.</text>
</comment>
<keyword evidence="3" id="KW-1185">Reference proteome</keyword>
<accession>A0A429GRS8</accession>
<organism evidence="2 3">
    <name type="scientific">Candidatus Methanodesulfokora washburnensis</name>
    <dbReference type="NCBI Taxonomy" id="2478471"/>
    <lineage>
        <taxon>Archaea</taxon>
        <taxon>Thermoproteota</taxon>
        <taxon>Candidatus Korarchaeia</taxon>
        <taxon>Candidatus Korarchaeia incertae sedis</taxon>
        <taxon>Candidatus Methanodesulfokora</taxon>
    </lineage>
</organism>
<evidence type="ECO:0000313" key="3">
    <source>
        <dbReference type="Proteomes" id="UP000277582"/>
    </source>
</evidence>
<dbReference type="AlphaFoldDB" id="A0A429GRS8"/>